<protein>
    <submittedName>
        <fullName evidence="2">Uncharacterized protein</fullName>
    </submittedName>
</protein>
<keyword evidence="1" id="KW-0472">Membrane</keyword>
<keyword evidence="3" id="KW-1185">Reference proteome</keyword>
<evidence type="ECO:0000256" key="1">
    <source>
        <dbReference type="SAM" id="Phobius"/>
    </source>
</evidence>
<keyword evidence="1" id="KW-1133">Transmembrane helix</keyword>
<feature type="transmembrane region" description="Helical" evidence="1">
    <location>
        <begin position="6"/>
        <end position="28"/>
    </location>
</feature>
<name>A0A5D2BZD4_GOSDA</name>
<dbReference type="Proteomes" id="UP000323506">
    <property type="component" value="Chromosome D07"/>
</dbReference>
<organism evidence="2 3">
    <name type="scientific">Gossypium darwinii</name>
    <name type="common">Darwin's cotton</name>
    <name type="synonym">Gossypium barbadense var. darwinii</name>
    <dbReference type="NCBI Taxonomy" id="34276"/>
    <lineage>
        <taxon>Eukaryota</taxon>
        <taxon>Viridiplantae</taxon>
        <taxon>Streptophyta</taxon>
        <taxon>Embryophyta</taxon>
        <taxon>Tracheophyta</taxon>
        <taxon>Spermatophyta</taxon>
        <taxon>Magnoliopsida</taxon>
        <taxon>eudicotyledons</taxon>
        <taxon>Gunneridae</taxon>
        <taxon>Pentapetalae</taxon>
        <taxon>rosids</taxon>
        <taxon>malvids</taxon>
        <taxon>Malvales</taxon>
        <taxon>Malvaceae</taxon>
        <taxon>Malvoideae</taxon>
        <taxon>Gossypium</taxon>
    </lineage>
</organism>
<evidence type="ECO:0000313" key="2">
    <source>
        <dbReference type="EMBL" id="TYG61888.1"/>
    </source>
</evidence>
<keyword evidence="1" id="KW-0812">Transmembrane</keyword>
<dbReference type="EMBL" id="CM017707">
    <property type="protein sequence ID" value="TYG61888.1"/>
    <property type="molecule type" value="Genomic_DNA"/>
</dbReference>
<dbReference type="AlphaFoldDB" id="A0A5D2BZD4"/>
<gene>
    <name evidence="2" type="ORF">ES288_D07G184900v1</name>
</gene>
<proteinExistence type="predicted"/>
<sequence>MIVDCFFLSFCLFFIVFFVVRDMILTYLRYYICVRFQWMLVIRGRSSDHGCWWNERRGVANAFIRLAARKKSGNDSFGSSFSAFNQVGDLGSDLRVANGDFSQEKVRERGAVGDEGLKGRFNMGVKKKIGPYFEAGRRSASGRGDLLGPAKSFSLDSLGANDLGQNTKLAWINFWEKGLWNWRITVRAMRAQFSNQMLIFLFLVHVQVVSRIILKLLDWARKVITKIL</sequence>
<feature type="transmembrane region" description="Helical" evidence="1">
    <location>
        <begin position="197"/>
        <end position="214"/>
    </location>
</feature>
<reference evidence="2 3" key="1">
    <citation type="submission" date="2019-06" db="EMBL/GenBank/DDBJ databases">
        <title>WGS assembly of Gossypium darwinii.</title>
        <authorList>
            <person name="Chen Z.J."/>
            <person name="Sreedasyam A."/>
            <person name="Ando A."/>
            <person name="Song Q."/>
            <person name="De L."/>
            <person name="Hulse-Kemp A."/>
            <person name="Ding M."/>
            <person name="Ye W."/>
            <person name="Kirkbride R."/>
            <person name="Jenkins J."/>
            <person name="Plott C."/>
            <person name="Lovell J."/>
            <person name="Lin Y.-M."/>
            <person name="Vaughn R."/>
            <person name="Liu B."/>
            <person name="Li W."/>
            <person name="Simpson S."/>
            <person name="Scheffler B."/>
            <person name="Saski C."/>
            <person name="Grover C."/>
            <person name="Hu G."/>
            <person name="Conover J."/>
            <person name="Carlson J."/>
            <person name="Shu S."/>
            <person name="Boston L."/>
            <person name="Williams M."/>
            <person name="Peterson D."/>
            <person name="Mcgee K."/>
            <person name="Jones D."/>
            <person name="Wendel J."/>
            <person name="Stelly D."/>
            <person name="Grimwood J."/>
            <person name="Schmutz J."/>
        </authorList>
    </citation>
    <scope>NUCLEOTIDE SEQUENCE [LARGE SCALE GENOMIC DNA]</scope>
    <source>
        <strain evidence="2">1808015.09</strain>
    </source>
</reference>
<accession>A0A5D2BZD4</accession>
<evidence type="ECO:0000313" key="3">
    <source>
        <dbReference type="Proteomes" id="UP000323506"/>
    </source>
</evidence>